<dbReference type="InterPro" id="IPR000086">
    <property type="entry name" value="NUDIX_hydrolase_dom"/>
</dbReference>
<name>A0A1G2KWT9_9BACT</name>
<dbReference type="Gene3D" id="3.90.79.10">
    <property type="entry name" value="Nucleoside Triphosphate Pyrophosphohydrolase"/>
    <property type="match status" value="1"/>
</dbReference>
<dbReference type="PROSITE" id="PS51462">
    <property type="entry name" value="NUDIX"/>
    <property type="match status" value="1"/>
</dbReference>
<evidence type="ECO:0000259" key="1">
    <source>
        <dbReference type="PROSITE" id="PS51462"/>
    </source>
</evidence>
<dbReference type="EMBL" id="MHQN01000027">
    <property type="protein sequence ID" value="OHA02941.1"/>
    <property type="molecule type" value="Genomic_DNA"/>
</dbReference>
<dbReference type="SUPFAM" id="SSF55811">
    <property type="entry name" value="Nudix"/>
    <property type="match status" value="1"/>
</dbReference>
<dbReference type="InterPro" id="IPR015797">
    <property type="entry name" value="NUDIX_hydrolase-like_dom_sf"/>
</dbReference>
<proteinExistence type="predicted"/>
<accession>A0A1G2KWT9</accession>
<dbReference type="Pfam" id="PF00293">
    <property type="entry name" value="NUDIX"/>
    <property type="match status" value="1"/>
</dbReference>
<sequence length="146" mass="17469">MKRDYGTFQVGLKILLRKGGKVLLLRMNDDDQWLDLPGGRIDKVEYRTPLEKIIAREVREELGAKVKYILGKPFFHFRRARRQEDAHPRFVFLAVYDAQWKAGEITLSHEHLSYEWIDPKTYILKQSDFGNSEEYRAFRNYFKTIR</sequence>
<feature type="domain" description="Nudix hydrolase" evidence="1">
    <location>
        <begin position="5"/>
        <end position="140"/>
    </location>
</feature>
<reference evidence="2 3" key="1">
    <citation type="journal article" date="2016" name="Nat. Commun.">
        <title>Thousands of microbial genomes shed light on interconnected biogeochemical processes in an aquifer system.</title>
        <authorList>
            <person name="Anantharaman K."/>
            <person name="Brown C.T."/>
            <person name="Hug L.A."/>
            <person name="Sharon I."/>
            <person name="Castelle C.J."/>
            <person name="Probst A.J."/>
            <person name="Thomas B.C."/>
            <person name="Singh A."/>
            <person name="Wilkins M.J."/>
            <person name="Karaoz U."/>
            <person name="Brodie E.L."/>
            <person name="Williams K.H."/>
            <person name="Hubbard S.S."/>
            <person name="Banfield J.F."/>
        </authorList>
    </citation>
    <scope>NUCLEOTIDE SEQUENCE [LARGE SCALE GENOMIC DNA]</scope>
</reference>
<gene>
    <name evidence="2" type="ORF">A3C92_02720</name>
</gene>
<dbReference type="Proteomes" id="UP000177177">
    <property type="component" value="Unassembled WGS sequence"/>
</dbReference>
<organism evidence="2 3">
    <name type="scientific">Candidatus Sungbacteria bacterium RIFCSPHIGHO2_02_FULL_53_17</name>
    <dbReference type="NCBI Taxonomy" id="1802275"/>
    <lineage>
        <taxon>Bacteria</taxon>
        <taxon>Candidatus Sungiibacteriota</taxon>
    </lineage>
</organism>
<dbReference type="AlphaFoldDB" id="A0A1G2KWT9"/>
<protein>
    <recommendedName>
        <fullName evidence="1">Nudix hydrolase domain-containing protein</fullName>
    </recommendedName>
</protein>
<comment type="caution">
    <text evidence="2">The sequence shown here is derived from an EMBL/GenBank/DDBJ whole genome shotgun (WGS) entry which is preliminary data.</text>
</comment>
<evidence type="ECO:0000313" key="3">
    <source>
        <dbReference type="Proteomes" id="UP000177177"/>
    </source>
</evidence>
<evidence type="ECO:0000313" key="2">
    <source>
        <dbReference type="EMBL" id="OHA02941.1"/>
    </source>
</evidence>